<dbReference type="GO" id="GO:0006412">
    <property type="term" value="P:translation"/>
    <property type="evidence" value="ECO:0007669"/>
    <property type="project" value="UniProtKB-UniRule"/>
</dbReference>
<dbReference type="Pfam" id="PF00410">
    <property type="entry name" value="Ribosomal_S8"/>
    <property type="match status" value="1"/>
</dbReference>
<dbReference type="HAMAP" id="MF_01302_B">
    <property type="entry name" value="Ribosomal_uS8_B"/>
    <property type="match status" value="1"/>
</dbReference>
<dbReference type="GO" id="GO:0003735">
    <property type="term" value="F:structural constituent of ribosome"/>
    <property type="evidence" value="ECO:0007669"/>
    <property type="project" value="InterPro"/>
</dbReference>
<evidence type="ECO:0000313" key="9">
    <source>
        <dbReference type="EMBL" id="OGE89999.1"/>
    </source>
</evidence>
<dbReference type="GO" id="GO:0005737">
    <property type="term" value="C:cytoplasm"/>
    <property type="evidence" value="ECO:0007669"/>
    <property type="project" value="UniProtKB-ARBA"/>
</dbReference>
<keyword evidence="3 7" id="KW-0694">RNA-binding</keyword>
<dbReference type="NCBIfam" id="NF001109">
    <property type="entry name" value="PRK00136.1"/>
    <property type="match status" value="1"/>
</dbReference>
<comment type="caution">
    <text evidence="9">The sequence shown here is derived from an EMBL/GenBank/DDBJ whole genome shotgun (WGS) entry which is preliminary data.</text>
</comment>
<evidence type="ECO:0000313" key="10">
    <source>
        <dbReference type="Proteomes" id="UP000177682"/>
    </source>
</evidence>
<comment type="similarity">
    <text evidence="1 7 8">Belongs to the universal ribosomal protein uS8 family.</text>
</comment>
<gene>
    <name evidence="7" type="primary">rpsH</name>
    <name evidence="9" type="ORF">A3E29_02720</name>
</gene>
<keyword evidence="4 7" id="KW-0689">Ribosomal protein</keyword>
<dbReference type="Gene3D" id="3.30.1490.10">
    <property type="match status" value="1"/>
</dbReference>
<dbReference type="FunFam" id="3.30.1370.30:FF:000002">
    <property type="entry name" value="30S ribosomal protein S8"/>
    <property type="match status" value="1"/>
</dbReference>
<sequence length="132" mass="14587">MTMNDTISDMLTRIRNALLARKSEVSLPHSNFKLSLAKVLETEGWIKKVEVSEDGGFKNLMLQLKYDASGQPTISGIKRVSKPGQRIYASRENLPRVMGSMGTTVVSTSKGLMTDKEARKAKVGGEIVCQIW</sequence>
<accession>A0A1F5PJG7</accession>
<evidence type="ECO:0000256" key="7">
    <source>
        <dbReference type="HAMAP-Rule" id="MF_01302"/>
    </source>
</evidence>
<dbReference type="PROSITE" id="PS00053">
    <property type="entry name" value="RIBOSOMAL_S8"/>
    <property type="match status" value="1"/>
</dbReference>
<dbReference type="EMBL" id="MFEY01000007">
    <property type="protein sequence ID" value="OGE89999.1"/>
    <property type="molecule type" value="Genomic_DNA"/>
</dbReference>
<comment type="subunit">
    <text evidence="7">Part of the 30S ribosomal subunit. Contacts proteins S5 and S12.</text>
</comment>
<name>A0A1F5PJG7_9BACT</name>
<dbReference type="GO" id="GO:0019843">
    <property type="term" value="F:rRNA binding"/>
    <property type="evidence" value="ECO:0007669"/>
    <property type="project" value="UniProtKB-UniRule"/>
</dbReference>
<evidence type="ECO:0000256" key="3">
    <source>
        <dbReference type="ARBA" id="ARBA00022884"/>
    </source>
</evidence>
<dbReference type="AlphaFoldDB" id="A0A1F5PJG7"/>
<evidence type="ECO:0000256" key="4">
    <source>
        <dbReference type="ARBA" id="ARBA00022980"/>
    </source>
</evidence>
<comment type="function">
    <text evidence="7">One of the primary rRNA binding proteins, it binds directly to 16S rRNA central domain where it helps coordinate assembly of the platform of the 30S subunit.</text>
</comment>
<dbReference type="Gene3D" id="3.30.1370.30">
    <property type="match status" value="1"/>
</dbReference>
<keyword evidence="5 7" id="KW-0687">Ribonucleoprotein</keyword>
<evidence type="ECO:0000256" key="5">
    <source>
        <dbReference type="ARBA" id="ARBA00023274"/>
    </source>
</evidence>
<dbReference type="GO" id="GO:0005840">
    <property type="term" value="C:ribosome"/>
    <property type="evidence" value="ECO:0007669"/>
    <property type="project" value="UniProtKB-KW"/>
</dbReference>
<dbReference type="InterPro" id="IPR035987">
    <property type="entry name" value="Ribosomal_uS8_sf"/>
</dbReference>
<evidence type="ECO:0000256" key="6">
    <source>
        <dbReference type="ARBA" id="ARBA00035258"/>
    </source>
</evidence>
<evidence type="ECO:0000256" key="8">
    <source>
        <dbReference type="RuleBase" id="RU003660"/>
    </source>
</evidence>
<evidence type="ECO:0000256" key="1">
    <source>
        <dbReference type="ARBA" id="ARBA00006471"/>
    </source>
</evidence>
<protein>
    <recommendedName>
        <fullName evidence="6 7">Small ribosomal subunit protein uS8</fullName>
    </recommendedName>
</protein>
<dbReference type="GO" id="GO:1990904">
    <property type="term" value="C:ribonucleoprotein complex"/>
    <property type="evidence" value="ECO:0007669"/>
    <property type="project" value="UniProtKB-KW"/>
</dbReference>
<dbReference type="Proteomes" id="UP000177682">
    <property type="component" value="Unassembled WGS sequence"/>
</dbReference>
<reference evidence="9 10" key="1">
    <citation type="journal article" date="2016" name="Nat. Commun.">
        <title>Thousands of microbial genomes shed light on interconnected biogeochemical processes in an aquifer system.</title>
        <authorList>
            <person name="Anantharaman K."/>
            <person name="Brown C.T."/>
            <person name="Hug L.A."/>
            <person name="Sharon I."/>
            <person name="Castelle C.J."/>
            <person name="Probst A.J."/>
            <person name="Thomas B.C."/>
            <person name="Singh A."/>
            <person name="Wilkins M.J."/>
            <person name="Karaoz U."/>
            <person name="Brodie E.L."/>
            <person name="Williams K.H."/>
            <person name="Hubbard S.S."/>
            <person name="Banfield J.F."/>
        </authorList>
    </citation>
    <scope>NUCLEOTIDE SEQUENCE [LARGE SCALE GENOMIC DNA]</scope>
</reference>
<keyword evidence="2 7" id="KW-0699">rRNA-binding</keyword>
<dbReference type="SUPFAM" id="SSF56047">
    <property type="entry name" value="Ribosomal protein S8"/>
    <property type="match status" value="1"/>
</dbReference>
<organism evidence="9 10">
    <name type="scientific">Candidatus Doudnabacteria bacterium RIFCSPHIGHO2_12_FULL_48_16</name>
    <dbReference type="NCBI Taxonomy" id="1817838"/>
    <lineage>
        <taxon>Bacteria</taxon>
        <taxon>Candidatus Doudnaibacteriota</taxon>
    </lineage>
</organism>
<dbReference type="PANTHER" id="PTHR11758">
    <property type="entry name" value="40S RIBOSOMAL PROTEIN S15A"/>
    <property type="match status" value="1"/>
</dbReference>
<dbReference type="InterPro" id="IPR047863">
    <property type="entry name" value="Ribosomal_uS8_CS"/>
</dbReference>
<proteinExistence type="inferred from homology"/>
<evidence type="ECO:0000256" key="2">
    <source>
        <dbReference type="ARBA" id="ARBA00022730"/>
    </source>
</evidence>
<dbReference type="FunFam" id="3.30.1490.10:FF:000001">
    <property type="entry name" value="30S ribosomal protein S8"/>
    <property type="match status" value="1"/>
</dbReference>
<dbReference type="InterPro" id="IPR000630">
    <property type="entry name" value="Ribosomal_uS8"/>
</dbReference>